<evidence type="ECO:0000313" key="1">
    <source>
        <dbReference type="EMBL" id="MBB3841123.1"/>
    </source>
</evidence>
<dbReference type="Proteomes" id="UP000541352">
    <property type="component" value="Unassembled WGS sequence"/>
</dbReference>
<dbReference type="RefSeq" id="WP_183978587.1">
    <property type="nucleotide sequence ID" value="NZ_JACIBY010000014.1"/>
</dbReference>
<dbReference type="AlphaFoldDB" id="A0A7W6ESY3"/>
<keyword evidence="2" id="KW-1185">Reference proteome</keyword>
<proteinExistence type="predicted"/>
<gene>
    <name evidence="1" type="ORF">FHS57_005144</name>
</gene>
<dbReference type="EMBL" id="JACIBY010000014">
    <property type="protein sequence ID" value="MBB3841123.1"/>
    <property type="molecule type" value="Genomic_DNA"/>
</dbReference>
<sequence length="237" mass="25989">MTQRTLESFATAYKDGSMESLSKALKDQFGGLLIECCDATQVDSLLASILLYIEGKPDGKNAWLENEFTGYSSANPANGRYIGISQIDVQSAAYALFIEYRNSELSDKELSFMKEAIGNSKATAIYDKIKVAKKQSAPADWLAANAKALIYDGLYHSTAFNMLAGQIYFGQCLDKHAGVASRYDKAYFAYNQGINTKFPVTLNADALLKANVAANGKTYVLKSVGLHSPFWFLEALF</sequence>
<reference evidence="1 2" key="1">
    <citation type="submission" date="2020-08" db="EMBL/GenBank/DDBJ databases">
        <title>Genomic Encyclopedia of Type Strains, Phase IV (KMG-IV): sequencing the most valuable type-strain genomes for metagenomic binning, comparative biology and taxonomic classification.</title>
        <authorList>
            <person name="Goeker M."/>
        </authorList>
    </citation>
    <scope>NUCLEOTIDE SEQUENCE [LARGE SCALE GENOMIC DNA]</scope>
    <source>
        <strain evidence="1 2">DSM 17976</strain>
    </source>
</reference>
<evidence type="ECO:0000313" key="2">
    <source>
        <dbReference type="Proteomes" id="UP000541352"/>
    </source>
</evidence>
<accession>A0A7W6ESY3</accession>
<comment type="caution">
    <text evidence="1">The sequence shown here is derived from an EMBL/GenBank/DDBJ whole genome shotgun (WGS) entry which is preliminary data.</text>
</comment>
<organism evidence="1 2">
    <name type="scientific">Runella defluvii</name>
    <dbReference type="NCBI Taxonomy" id="370973"/>
    <lineage>
        <taxon>Bacteria</taxon>
        <taxon>Pseudomonadati</taxon>
        <taxon>Bacteroidota</taxon>
        <taxon>Cytophagia</taxon>
        <taxon>Cytophagales</taxon>
        <taxon>Spirosomataceae</taxon>
        <taxon>Runella</taxon>
    </lineage>
</organism>
<protein>
    <submittedName>
        <fullName evidence="1">Uncharacterized protein</fullName>
    </submittedName>
</protein>
<name>A0A7W6ESY3_9BACT</name>